<evidence type="ECO:0000313" key="1">
    <source>
        <dbReference type="EMBL" id="MBX58912.1"/>
    </source>
</evidence>
<name>A0A2P2PVY1_RHIMU</name>
<dbReference type="EMBL" id="GGEC01078428">
    <property type="protein sequence ID" value="MBX58912.1"/>
    <property type="molecule type" value="Transcribed_RNA"/>
</dbReference>
<organism evidence="1">
    <name type="scientific">Rhizophora mucronata</name>
    <name type="common">Asiatic mangrove</name>
    <dbReference type="NCBI Taxonomy" id="61149"/>
    <lineage>
        <taxon>Eukaryota</taxon>
        <taxon>Viridiplantae</taxon>
        <taxon>Streptophyta</taxon>
        <taxon>Embryophyta</taxon>
        <taxon>Tracheophyta</taxon>
        <taxon>Spermatophyta</taxon>
        <taxon>Magnoliopsida</taxon>
        <taxon>eudicotyledons</taxon>
        <taxon>Gunneridae</taxon>
        <taxon>Pentapetalae</taxon>
        <taxon>rosids</taxon>
        <taxon>fabids</taxon>
        <taxon>Malpighiales</taxon>
        <taxon>Rhizophoraceae</taxon>
        <taxon>Rhizophora</taxon>
    </lineage>
</organism>
<accession>A0A2P2PVY1</accession>
<sequence length="30" mass="3638">MEESSILHPMFYLFSQLLLTFTVQYQIVRC</sequence>
<protein>
    <submittedName>
        <fullName evidence="1">Uncharacterized protein</fullName>
    </submittedName>
</protein>
<proteinExistence type="predicted"/>
<reference evidence="1" key="1">
    <citation type="submission" date="2018-02" db="EMBL/GenBank/DDBJ databases">
        <title>Rhizophora mucronata_Transcriptome.</title>
        <authorList>
            <person name="Meera S.P."/>
            <person name="Sreeshan A."/>
            <person name="Augustine A."/>
        </authorList>
    </citation>
    <scope>NUCLEOTIDE SEQUENCE</scope>
    <source>
        <tissue evidence="1">Leaf</tissue>
    </source>
</reference>
<dbReference type="AlphaFoldDB" id="A0A2P2PVY1"/>